<dbReference type="InterPro" id="IPR023179">
    <property type="entry name" value="GTP-bd_ortho_bundle_sf"/>
</dbReference>
<dbReference type="PROSITE" id="PS51721">
    <property type="entry name" value="G_CP"/>
    <property type="match status" value="1"/>
</dbReference>
<dbReference type="Gene3D" id="3.40.50.300">
    <property type="entry name" value="P-loop containing nucleotide triphosphate hydrolases"/>
    <property type="match status" value="1"/>
</dbReference>
<evidence type="ECO:0000256" key="2">
    <source>
        <dbReference type="ARBA" id="ARBA00023134"/>
    </source>
</evidence>
<dbReference type="InterPro" id="IPR016478">
    <property type="entry name" value="GTPase_MTG1"/>
</dbReference>
<dbReference type="CDD" id="cd01856">
    <property type="entry name" value="YlqF"/>
    <property type="match status" value="1"/>
</dbReference>
<keyword evidence="3" id="KW-0963">Cytoplasm</keyword>
<name>A0ABT9DCL1_9MOLU</name>
<dbReference type="Pfam" id="PF01926">
    <property type="entry name" value="MMR_HSR1"/>
    <property type="match status" value="1"/>
</dbReference>
<feature type="domain" description="CP-type G" evidence="4">
    <location>
        <begin position="20"/>
        <end position="182"/>
    </location>
</feature>
<evidence type="ECO:0000313" key="5">
    <source>
        <dbReference type="EMBL" id="MDO8167877.1"/>
    </source>
</evidence>
<evidence type="ECO:0000313" key="6">
    <source>
        <dbReference type="Proteomes" id="UP001172036"/>
    </source>
</evidence>
<comment type="subcellular location">
    <subcellularLocation>
        <location evidence="3">Cytoplasm</location>
    </subcellularLocation>
</comment>
<organism evidence="5 6">
    <name type="scientific">Candidatus Phytoplasma melaleucae</name>
    <dbReference type="NCBI Taxonomy" id="2982630"/>
    <lineage>
        <taxon>Bacteria</taxon>
        <taxon>Bacillati</taxon>
        <taxon>Mycoplasmatota</taxon>
        <taxon>Mollicutes</taxon>
        <taxon>Acholeplasmatales</taxon>
        <taxon>Acholeplasmataceae</taxon>
        <taxon>Candidatus Phytoplasma</taxon>
    </lineage>
</organism>
<dbReference type="PANTHER" id="PTHR45782">
    <property type="entry name" value="MITOCHONDRIAL RIBOSOME-ASSOCIATED GTPASE 1"/>
    <property type="match status" value="1"/>
</dbReference>
<protein>
    <recommendedName>
        <fullName evidence="3">Ribosome biogenesis GTPase A</fullName>
    </recommendedName>
</protein>
<dbReference type="Gene3D" id="1.10.1580.10">
    <property type="match status" value="1"/>
</dbReference>
<dbReference type="PIRSF" id="PIRSF006230">
    <property type="entry name" value="MG442"/>
    <property type="match status" value="1"/>
</dbReference>
<dbReference type="Proteomes" id="UP001172036">
    <property type="component" value="Unassembled WGS sequence"/>
</dbReference>
<comment type="similarity">
    <text evidence="3">Belongs to the TRAFAC class YlqF/YawG GTPase family. MTG1 subfamily.</text>
</comment>
<comment type="function">
    <text evidence="3">Required for a late step of 50S ribosomal subunit assembly. Has GTPase activity.</text>
</comment>
<evidence type="ECO:0000256" key="3">
    <source>
        <dbReference type="PIRNR" id="PIRNR006230"/>
    </source>
</evidence>
<proteinExistence type="inferred from homology"/>
<dbReference type="SUPFAM" id="SSF52540">
    <property type="entry name" value="P-loop containing nucleoside triphosphate hydrolases"/>
    <property type="match status" value="1"/>
</dbReference>
<keyword evidence="1 3" id="KW-0547">Nucleotide-binding</keyword>
<dbReference type="PANTHER" id="PTHR45782:SF4">
    <property type="entry name" value="MITOCHONDRIAL RIBOSOME-ASSOCIATED GTPASE 1"/>
    <property type="match status" value="1"/>
</dbReference>
<evidence type="ECO:0000256" key="1">
    <source>
        <dbReference type="ARBA" id="ARBA00022741"/>
    </source>
</evidence>
<keyword evidence="6" id="KW-1185">Reference proteome</keyword>
<sequence length="287" mass="33366">MINDGYLMMDCIKWFPDHMKETLKQIQNNLKLVDLILIVLDARIPFSSMNFELLKVLNNKSVLLLLNKVSLADMKKICIFTNFMRQKQIPTLPIDAKHKNNIDKIYPYIRQILKLKNPNFNKLTLKLMIVGVPNVGKSTLINCLSRRKVVKTANIPGITKRLQWINLNNKIRLLDTPGVLNYKLNTPEMSYALAICGCIKSTLFLKEPIINYSLTYLKKHYYQNLKKCFQLTDEDLQGDNLLNVIKKKNRYLSKNNVPDENKVLDMILHKISNKEIDKVNFDLDLSL</sequence>
<dbReference type="InterPro" id="IPR030378">
    <property type="entry name" value="G_CP_dom"/>
</dbReference>
<dbReference type="InterPro" id="IPR006073">
    <property type="entry name" value="GTP-bd"/>
</dbReference>
<dbReference type="InterPro" id="IPR019991">
    <property type="entry name" value="GTP-bd_ribosome_bgen"/>
</dbReference>
<evidence type="ECO:0000259" key="4">
    <source>
        <dbReference type="PROSITE" id="PS51721"/>
    </source>
</evidence>
<dbReference type="InterPro" id="IPR027417">
    <property type="entry name" value="P-loop_NTPase"/>
</dbReference>
<dbReference type="RefSeq" id="WP_304515080.1">
    <property type="nucleotide sequence ID" value="NZ_JAOSID010000001.1"/>
</dbReference>
<reference evidence="5 6" key="1">
    <citation type="journal article" date="2023" name="Int. J. Syst. Evol. Microbiol.">
        <title>The observation of taxonomic boundaries for the 16SrII and 16SrXXV phytoplasmas using genome-based delimitation.</title>
        <authorList>
            <person name="Rodrigues Jardim B."/>
            <person name="Tran-Nguyen L.T.T."/>
            <person name="Gambley C."/>
            <person name="Al-Sadi A.M."/>
            <person name="Al-Subhi A.M."/>
            <person name="Foissac X."/>
            <person name="Salar P."/>
            <person name="Cai H."/>
            <person name="Yang J.Y."/>
            <person name="Davis R."/>
            <person name="Jones L."/>
            <person name="Rodoni B."/>
            <person name="Constable F.E."/>
        </authorList>
    </citation>
    <scope>NUCLEOTIDE SEQUENCE [LARGE SCALE GENOMIC DNA]</scope>
    <source>
        <strain evidence="5">BAWM-155c</strain>
    </source>
</reference>
<keyword evidence="2 3" id="KW-0342">GTP-binding</keyword>
<gene>
    <name evidence="5" type="primary">ylqF</name>
    <name evidence="5" type="ORF">OC680_00050</name>
</gene>
<comment type="caution">
    <text evidence="5">The sequence shown here is derived from an EMBL/GenBank/DDBJ whole genome shotgun (WGS) entry which is preliminary data.</text>
</comment>
<dbReference type="EMBL" id="JAOSID010000001">
    <property type="protein sequence ID" value="MDO8167877.1"/>
    <property type="molecule type" value="Genomic_DNA"/>
</dbReference>
<accession>A0ABT9DCL1</accession>
<dbReference type="NCBIfam" id="TIGR03596">
    <property type="entry name" value="GTPase_YlqF"/>
    <property type="match status" value="1"/>
</dbReference>